<evidence type="ECO:0000256" key="4">
    <source>
        <dbReference type="ARBA" id="ARBA00023136"/>
    </source>
</evidence>
<accession>A0A4W5PRU4</accession>
<evidence type="ECO:0000259" key="7">
    <source>
        <dbReference type="Pfam" id="PF26037"/>
    </source>
</evidence>
<feature type="domain" description="Dendritic cell-specific transmembrane protein-like" evidence="6">
    <location>
        <begin position="390"/>
        <end position="580"/>
    </location>
</feature>
<feature type="transmembrane region" description="Helical" evidence="5">
    <location>
        <begin position="536"/>
        <end position="555"/>
    </location>
</feature>
<protein>
    <submittedName>
        <fullName evidence="8">DC-STAMP domain containing 1</fullName>
    </submittedName>
</protein>
<keyword evidence="9" id="KW-1185">Reference proteome</keyword>
<dbReference type="PANTHER" id="PTHR21041">
    <property type="entry name" value="DENDRITIC CELL-SPECIFIC TRANSMEMBRANE PROTEIN"/>
    <property type="match status" value="1"/>
</dbReference>
<dbReference type="InterPro" id="IPR012858">
    <property type="entry name" value="DC_STAMP-like"/>
</dbReference>
<dbReference type="GO" id="GO:0016020">
    <property type="term" value="C:membrane"/>
    <property type="evidence" value="ECO:0007669"/>
    <property type="project" value="UniProtKB-SubCell"/>
</dbReference>
<evidence type="ECO:0000256" key="2">
    <source>
        <dbReference type="ARBA" id="ARBA00022692"/>
    </source>
</evidence>
<evidence type="ECO:0000256" key="3">
    <source>
        <dbReference type="ARBA" id="ARBA00022989"/>
    </source>
</evidence>
<feature type="transmembrane region" description="Helical" evidence="5">
    <location>
        <begin position="47"/>
        <end position="69"/>
    </location>
</feature>
<feature type="transmembrane region" description="Helical" evidence="5">
    <location>
        <begin position="440"/>
        <end position="465"/>
    </location>
</feature>
<reference evidence="8" key="2">
    <citation type="submission" date="2025-08" db="UniProtKB">
        <authorList>
            <consortium name="Ensembl"/>
        </authorList>
    </citation>
    <scope>IDENTIFICATION</scope>
</reference>
<feature type="transmembrane region" description="Helical" evidence="5">
    <location>
        <begin position="81"/>
        <end position="100"/>
    </location>
</feature>
<dbReference type="Proteomes" id="UP000314982">
    <property type="component" value="Unassembled WGS sequence"/>
</dbReference>
<evidence type="ECO:0000259" key="6">
    <source>
        <dbReference type="Pfam" id="PF07782"/>
    </source>
</evidence>
<dbReference type="Pfam" id="PF07782">
    <property type="entry name" value="DC_STAMP"/>
    <property type="match status" value="1"/>
</dbReference>
<dbReference type="PANTHER" id="PTHR21041:SF17">
    <property type="entry name" value="E3 UBIQUITIN-PROTEIN LIGASE DCST1"/>
    <property type="match status" value="1"/>
</dbReference>
<sequence length="686" mass="78700">MAVTMVKLSELRRLKKAPHSTLEKISRWVLPDFAHRFLFSQSQEFPVARFFLGALFGALSGAGLFLGLFHNVSMTSVNRLLAGYAFVAVCILGGAFSSYFRCSVLLIFPSVLGSRGRAYLMLFVLYGLYRGPIANIHRNVQDVAFSMGCNIELQIKHSKVMWRVVMEPFMQVVQGIVEDNGEFQEEAKSVSRKFQSIRDEVMGQYGYDSLEQGPVAASNSTQDLYAAKTMMQCDNVVEQGIERCREWFEVKWQDCMDAIKAPVINHILCVSMRFHFLCDIMRVMKPWCREEIPVEGNFGQTFDKLNFSIDALSREFSTNVVLQEEEQQSVFGVSTLQEDFTEGLSKAFEDTKVILEQFLGLIQLLLSCTFITIFTSAFGYARQYTQDIRFDNIYITTYFRQIDARRKRADKRYLLPLKKAERGLFINPRSLSIHPSELKLVMAGLLQVVSLAVFVCVLLAVDMVLHHIFDIIRRHTFTEFTLTSSHHIDINVGGQSMMAKLLRKTIGAFNTSSNLDMQSSNQHCLPQPRALTTEDYLWSFVPLLMMALMCCLQVYSNRLRRVIAAFYFPKREKRRALFLYNLQIQRRISYTKKQRTRLMQLGTGEKTVFSGVLSRLERLGCRLRWCCVCGERQRGDRAMECTVPGCQAAYCAQCWRDLGRICYACVPTSNWDPVESCSDTDMYYVH</sequence>
<name>A0A4W5PRU4_9TELE</name>
<organism evidence="8 9">
    <name type="scientific">Hucho hucho</name>
    <name type="common">huchen</name>
    <dbReference type="NCBI Taxonomy" id="62062"/>
    <lineage>
        <taxon>Eukaryota</taxon>
        <taxon>Metazoa</taxon>
        <taxon>Chordata</taxon>
        <taxon>Craniata</taxon>
        <taxon>Vertebrata</taxon>
        <taxon>Euteleostomi</taxon>
        <taxon>Actinopterygii</taxon>
        <taxon>Neopterygii</taxon>
        <taxon>Teleostei</taxon>
        <taxon>Protacanthopterygii</taxon>
        <taxon>Salmoniformes</taxon>
        <taxon>Salmonidae</taxon>
        <taxon>Salmoninae</taxon>
        <taxon>Hucho</taxon>
    </lineage>
</organism>
<evidence type="ECO:0000313" key="8">
    <source>
        <dbReference type="Ensembl" id="ENSHHUP00000064360.1"/>
    </source>
</evidence>
<proteinExistence type="predicted"/>
<feature type="transmembrane region" description="Helical" evidence="5">
    <location>
        <begin position="358"/>
        <end position="381"/>
    </location>
</feature>
<evidence type="ECO:0000256" key="5">
    <source>
        <dbReference type="SAM" id="Phobius"/>
    </source>
</evidence>
<evidence type="ECO:0000256" key="1">
    <source>
        <dbReference type="ARBA" id="ARBA00004141"/>
    </source>
</evidence>
<reference evidence="9" key="1">
    <citation type="submission" date="2018-06" db="EMBL/GenBank/DDBJ databases">
        <title>Genome assembly of Danube salmon.</title>
        <authorList>
            <person name="Macqueen D.J."/>
            <person name="Gundappa M.K."/>
        </authorList>
    </citation>
    <scope>NUCLEOTIDE SEQUENCE [LARGE SCALE GENOMIC DNA]</scope>
</reference>
<keyword evidence="4 5" id="KW-0472">Membrane</keyword>
<feature type="domain" description="E3 ubiquitin-protein ligase DCST1-like C-terminal" evidence="7">
    <location>
        <begin position="624"/>
        <end position="667"/>
    </location>
</feature>
<dbReference type="Ensembl" id="ENSHHUT00000066537.1">
    <property type="protein sequence ID" value="ENSHHUP00000064360.1"/>
    <property type="gene ID" value="ENSHHUG00000037983.1"/>
</dbReference>
<reference evidence="8" key="3">
    <citation type="submission" date="2025-09" db="UniProtKB">
        <authorList>
            <consortium name="Ensembl"/>
        </authorList>
    </citation>
    <scope>IDENTIFICATION</scope>
</reference>
<evidence type="ECO:0000313" key="9">
    <source>
        <dbReference type="Proteomes" id="UP000314982"/>
    </source>
</evidence>
<comment type="subcellular location">
    <subcellularLocation>
        <location evidence="1">Membrane</location>
        <topology evidence="1">Multi-pass membrane protein</topology>
    </subcellularLocation>
</comment>
<dbReference type="STRING" id="62062.ENSHHUP00000064360"/>
<dbReference type="GeneTree" id="ENSGT00940000153269"/>
<dbReference type="InterPro" id="IPR058842">
    <property type="entry name" value="DCST1_C"/>
</dbReference>
<dbReference type="InterPro" id="IPR051856">
    <property type="entry name" value="CSR-E3_Ligase_Protein"/>
</dbReference>
<keyword evidence="2 5" id="KW-0812">Transmembrane</keyword>
<dbReference type="Pfam" id="PF26037">
    <property type="entry name" value="zf-RING_DCST1_C"/>
    <property type="match status" value="1"/>
</dbReference>
<keyword evidence="3 5" id="KW-1133">Transmembrane helix</keyword>
<dbReference type="AlphaFoldDB" id="A0A4W5PRU4"/>